<comment type="cofactor">
    <cofactor evidence="1 12">
        <name>heme</name>
        <dbReference type="ChEBI" id="CHEBI:30413"/>
    </cofactor>
</comment>
<dbReference type="InterPro" id="IPR002403">
    <property type="entry name" value="Cyt_P450_E_grp-IV"/>
</dbReference>
<evidence type="ECO:0000256" key="11">
    <source>
        <dbReference type="ARBA" id="ARBA00023136"/>
    </source>
</evidence>
<keyword evidence="9 12" id="KW-0408">Iron</keyword>
<evidence type="ECO:0000256" key="6">
    <source>
        <dbReference type="ARBA" id="ARBA00022723"/>
    </source>
</evidence>
<dbReference type="PANTHER" id="PTHR46206:SF5">
    <property type="entry name" value="P450, PUTATIVE (EUROFUNG)-RELATED"/>
    <property type="match status" value="1"/>
</dbReference>
<reference evidence="13" key="1">
    <citation type="journal article" date="2020" name="Stud. Mycol.">
        <title>101 Dothideomycetes genomes: a test case for predicting lifestyles and emergence of pathogens.</title>
        <authorList>
            <person name="Haridas S."/>
            <person name="Albert R."/>
            <person name="Binder M."/>
            <person name="Bloem J."/>
            <person name="Labutti K."/>
            <person name="Salamov A."/>
            <person name="Andreopoulos B."/>
            <person name="Baker S."/>
            <person name="Barry K."/>
            <person name="Bills G."/>
            <person name="Bluhm B."/>
            <person name="Cannon C."/>
            <person name="Castanera R."/>
            <person name="Culley D."/>
            <person name="Daum C."/>
            <person name="Ezra D."/>
            <person name="Gonzalez J."/>
            <person name="Henrissat B."/>
            <person name="Kuo A."/>
            <person name="Liang C."/>
            <person name="Lipzen A."/>
            <person name="Lutzoni F."/>
            <person name="Magnuson J."/>
            <person name="Mondo S."/>
            <person name="Nolan M."/>
            <person name="Ohm R."/>
            <person name="Pangilinan J."/>
            <person name="Park H.-J."/>
            <person name="Ramirez L."/>
            <person name="Alfaro M."/>
            <person name="Sun H."/>
            <person name="Tritt A."/>
            <person name="Yoshinaga Y."/>
            <person name="Zwiers L.-H."/>
            <person name="Turgeon B."/>
            <person name="Goodwin S."/>
            <person name="Spatafora J."/>
            <person name="Crous P."/>
            <person name="Grigoriev I."/>
        </authorList>
    </citation>
    <scope>NUCLEOTIDE SEQUENCE</scope>
    <source>
        <strain evidence="13">CBS 269.34</strain>
    </source>
</reference>
<dbReference type="GO" id="GO:0016020">
    <property type="term" value="C:membrane"/>
    <property type="evidence" value="ECO:0007669"/>
    <property type="project" value="UniProtKB-SubCell"/>
</dbReference>
<comment type="subcellular location">
    <subcellularLocation>
        <location evidence="2">Membrane</location>
    </subcellularLocation>
</comment>
<dbReference type="AlphaFoldDB" id="A0A6A6R1M9"/>
<evidence type="ECO:0000256" key="12">
    <source>
        <dbReference type="PIRSR" id="PIRSR602403-1"/>
    </source>
</evidence>
<dbReference type="EMBL" id="MU004185">
    <property type="protein sequence ID" value="KAF2498144.1"/>
    <property type="molecule type" value="Genomic_DNA"/>
</dbReference>
<evidence type="ECO:0000313" key="14">
    <source>
        <dbReference type="Proteomes" id="UP000799750"/>
    </source>
</evidence>
<evidence type="ECO:0000256" key="3">
    <source>
        <dbReference type="ARBA" id="ARBA00010617"/>
    </source>
</evidence>
<dbReference type="OrthoDB" id="1844152at2759"/>
<evidence type="ECO:0000256" key="9">
    <source>
        <dbReference type="ARBA" id="ARBA00023004"/>
    </source>
</evidence>
<gene>
    <name evidence="13" type="ORF">BU16DRAFT_548031</name>
</gene>
<evidence type="ECO:0000256" key="10">
    <source>
        <dbReference type="ARBA" id="ARBA00023033"/>
    </source>
</evidence>
<dbReference type="Proteomes" id="UP000799750">
    <property type="component" value="Unassembled WGS sequence"/>
</dbReference>
<keyword evidence="14" id="KW-1185">Reference proteome</keyword>
<keyword evidence="7" id="KW-1133">Transmembrane helix</keyword>
<dbReference type="GO" id="GO:0020037">
    <property type="term" value="F:heme binding"/>
    <property type="evidence" value="ECO:0007669"/>
    <property type="project" value="InterPro"/>
</dbReference>
<evidence type="ECO:0000256" key="5">
    <source>
        <dbReference type="ARBA" id="ARBA00022692"/>
    </source>
</evidence>
<keyword evidence="10" id="KW-0503">Monooxygenase</keyword>
<protein>
    <submittedName>
        <fullName evidence="13">Cytochrome P450</fullName>
    </submittedName>
</protein>
<organism evidence="13 14">
    <name type="scientific">Lophium mytilinum</name>
    <dbReference type="NCBI Taxonomy" id="390894"/>
    <lineage>
        <taxon>Eukaryota</taxon>
        <taxon>Fungi</taxon>
        <taxon>Dikarya</taxon>
        <taxon>Ascomycota</taxon>
        <taxon>Pezizomycotina</taxon>
        <taxon>Dothideomycetes</taxon>
        <taxon>Pleosporomycetidae</taxon>
        <taxon>Mytilinidiales</taxon>
        <taxon>Mytilinidiaceae</taxon>
        <taxon>Lophium</taxon>
    </lineage>
</organism>
<sequence>MCAKHSPLPYAQSSSGSLAWLAPITLPCIKQLGLANALPTLTWQWLDLVYLFLIYQTAYILHTFWWKAPSNMMIAAYPTILGRYCTALHMVFDPETPLQRAYDSSNGKPFAIPMTDRWVIFVSDRTQVKELEGVSETVLSMEHALHELALTGPILGRLQVAPDHKGPKSEAFRVMIGVLKNKLRSNIPVMSEAFRAQISDAVRKEVADSKVDEEGWSELLLMPSLLRVFTRVNLLAFLGEEKASEMQVYDDVMAFFWSCAKAFPIVNLVPRLLMPFIGPVAMGWGFTRQKVYDLILRLTRKSLDGSAADAKHIAHWTAEMTKLRDAAAVARVTLGLLFASAFQVPMIAQFVIHRLCVHPEYREKLRAEATESADVSFGMKNEDMPYLDSFIKETSRLSPGLLLSAPRTVMEPYTSSDGCHIPPGNWIAIPQVALMLDETIWPRASSFEGFRFVDRSIDASETRWTHPSYEYPFWGSIRHACPARFYVSVVMKMILSHLLIEYEFKLKDEKARPYLTFGKVRLPSVFMVLLVKKRASGEVKFDE</sequence>
<evidence type="ECO:0000256" key="4">
    <source>
        <dbReference type="ARBA" id="ARBA00022617"/>
    </source>
</evidence>
<dbReference type="PANTHER" id="PTHR46206">
    <property type="entry name" value="CYTOCHROME P450"/>
    <property type="match status" value="1"/>
</dbReference>
<dbReference type="CDD" id="cd11041">
    <property type="entry name" value="CYP503A1-like"/>
    <property type="match status" value="1"/>
</dbReference>
<evidence type="ECO:0000256" key="7">
    <source>
        <dbReference type="ARBA" id="ARBA00022989"/>
    </source>
</evidence>
<dbReference type="SUPFAM" id="SSF48264">
    <property type="entry name" value="Cytochrome P450"/>
    <property type="match status" value="1"/>
</dbReference>
<comment type="similarity">
    <text evidence="3">Belongs to the cytochrome P450 family.</text>
</comment>
<dbReference type="Pfam" id="PF00067">
    <property type="entry name" value="p450"/>
    <property type="match status" value="1"/>
</dbReference>
<dbReference type="GO" id="GO:0004497">
    <property type="term" value="F:monooxygenase activity"/>
    <property type="evidence" value="ECO:0007669"/>
    <property type="project" value="UniProtKB-KW"/>
</dbReference>
<keyword evidence="5" id="KW-0812">Transmembrane</keyword>
<name>A0A6A6R1M9_9PEZI</name>
<dbReference type="PRINTS" id="PR00465">
    <property type="entry name" value="EP450IV"/>
</dbReference>
<evidence type="ECO:0000256" key="8">
    <source>
        <dbReference type="ARBA" id="ARBA00023002"/>
    </source>
</evidence>
<dbReference type="GO" id="GO:0016705">
    <property type="term" value="F:oxidoreductase activity, acting on paired donors, with incorporation or reduction of molecular oxygen"/>
    <property type="evidence" value="ECO:0007669"/>
    <property type="project" value="InterPro"/>
</dbReference>
<feature type="binding site" description="axial binding residue" evidence="12">
    <location>
        <position position="481"/>
    </location>
    <ligand>
        <name>heme</name>
        <dbReference type="ChEBI" id="CHEBI:30413"/>
    </ligand>
    <ligandPart>
        <name>Fe</name>
        <dbReference type="ChEBI" id="CHEBI:18248"/>
    </ligandPart>
</feature>
<evidence type="ECO:0000256" key="1">
    <source>
        <dbReference type="ARBA" id="ARBA00001971"/>
    </source>
</evidence>
<keyword evidence="8" id="KW-0560">Oxidoreductase</keyword>
<keyword evidence="6 12" id="KW-0479">Metal-binding</keyword>
<keyword evidence="4 12" id="KW-0349">Heme</keyword>
<evidence type="ECO:0000313" key="13">
    <source>
        <dbReference type="EMBL" id="KAF2498144.1"/>
    </source>
</evidence>
<dbReference type="InterPro" id="IPR036396">
    <property type="entry name" value="Cyt_P450_sf"/>
</dbReference>
<dbReference type="Gene3D" id="1.10.630.10">
    <property type="entry name" value="Cytochrome P450"/>
    <property type="match status" value="1"/>
</dbReference>
<proteinExistence type="inferred from homology"/>
<accession>A0A6A6R1M9</accession>
<dbReference type="InterPro" id="IPR001128">
    <property type="entry name" value="Cyt_P450"/>
</dbReference>
<dbReference type="GO" id="GO:0005506">
    <property type="term" value="F:iron ion binding"/>
    <property type="evidence" value="ECO:0007669"/>
    <property type="project" value="InterPro"/>
</dbReference>
<evidence type="ECO:0000256" key="2">
    <source>
        <dbReference type="ARBA" id="ARBA00004370"/>
    </source>
</evidence>
<keyword evidence="11" id="KW-0472">Membrane</keyword>